<dbReference type="EMBL" id="CP000786">
    <property type="protein sequence ID" value="ABZ98890.1"/>
    <property type="molecule type" value="Genomic_DNA"/>
</dbReference>
<evidence type="ECO:0000256" key="3">
    <source>
        <dbReference type="PROSITE-ProRule" id="PRU00023"/>
    </source>
</evidence>
<dbReference type="KEGG" id="lbi:LEPBI_I2815"/>
<gene>
    <name evidence="4" type="ordered locus">LEPBI_I2815</name>
</gene>
<keyword evidence="1" id="KW-0677">Repeat</keyword>
<protein>
    <submittedName>
        <fullName evidence="4">Putative ankyrin repeat protein</fullName>
    </submittedName>
</protein>
<dbReference type="InterPro" id="IPR002110">
    <property type="entry name" value="Ankyrin_rpt"/>
</dbReference>
<feature type="repeat" description="ANK" evidence="3">
    <location>
        <begin position="174"/>
        <end position="208"/>
    </location>
</feature>
<name>B0SNC3_LEPBP</name>
<evidence type="ECO:0000256" key="2">
    <source>
        <dbReference type="ARBA" id="ARBA00023043"/>
    </source>
</evidence>
<dbReference type="BioCyc" id="LBIF456481:LEPBI_RS13820-MONOMER"/>
<accession>B0SNC3</accession>
<dbReference type="SMART" id="SM00248">
    <property type="entry name" value="ANK"/>
    <property type="match status" value="5"/>
</dbReference>
<dbReference type="PROSITE" id="PS50297">
    <property type="entry name" value="ANK_REP_REGION"/>
    <property type="match status" value="1"/>
</dbReference>
<dbReference type="Pfam" id="PF12796">
    <property type="entry name" value="Ank_2"/>
    <property type="match status" value="2"/>
</dbReference>
<feature type="repeat" description="ANK" evidence="3">
    <location>
        <begin position="109"/>
        <end position="141"/>
    </location>
</feature>
<dbReference type="PANTHER" id="PTHR24188:SF29">
    <property type="entry name" value="GH09064P"/>
    <property type="match status" value="1"/>
</dbReference>
<dbReference type="InterPro" id="IPR036770">
    <property type="entry name" value="Ankyrin_rpt-contain_sf"/>
</dbReference>
<dbReference type="PANTHER" id="PTHR24188">
    <property type="entry name" value="ANKYRIN REPEAT PROTEIN"/>
    <property type="match status" value="1"/>
</dbReference>
<dbReference type="HOGENOM" id="CLU_896578_0_0_12"/>
<organism evidence="4 5">
    <name type="scientific">Leptospira biflexa serovar Patoc (strain Patoc 1 / ATCC 23582 / Paris)</name>
    <dbReference type="NCBI Taxonomy" id="456481"/>
    <lineage>
        <taxon>Bacteria</taxon>
        <taxon>Pseudomonadati</taxon>
        <taxon>Spirochaetota</taxon>
        <taxon>Spirochaetia</taxon>
        <taxon>Leptospirales</taxon>
        <taxon>Leptospiraceae</taxon>
        <taxon>Leptospira</taxon>
    </lineage>
</organism>
<dbReference type="PROSITE" id="PS50088">
    <property type="entry name" value="ANK_REPEAT"/>
    <property type="match status" value="3"/>
</dbReference>
<dbReference type="OrthoDB" id="344741at2"/>
<dbReference type="Proteomes" id="UP000001847">
    <property type="component" value="Chromosome I"/>
</dbReference>
<evidence type="ECO:0000313" key="4">
    <source>
        <dbReference type="EMBL" id="ABZ98890.1"/>
    </source>
</evidence>
<proteinExistence type="predicted"/>
<keyword evidence="5" id="KW-1185">Reference proteome</keyword>
<dbReference type="STRING" id="456481.LEPBI_I2815"/>
<dbReference type="RefSeq" id="WP_012389750.1">
    <property type="nucleotide sequence ID" value="NC_010602.1"/>
</dbReference>
<reference evidence="4 5" key="1">
    <citation type="journal article" date="2008" name="PLoS ONE">
        <title>Genome sequence of the saprophyte Leptospira biflexa provides insights into the evolution of Leptospira and the pathogenesis of leptospirosis.</title>
        <authorList>
            <person name="Picardeau M."/>
            <person name="Bulach D.M."/>
            <person name="Bouchier C."/>
            <person name="Zuerner R.L."/>
            <person name="Zidane N."/>
            <person name="Wilson P.J."/>
            <person name="Creno S."/>
            <person name="Kuczek E.S."/>
            <person name="Bommezzadri S."/>
            <person name="Davis J.C."/>
            <person name="McGrath A."/>
            <person name="Johnson M.J."/>
            <person name="Boursaux-Eude C."/>
            <person name="Seemann T."/>
            <person name="Rouy Z."/>
            <person name="Coppel R.L."/>
            <person name="Rood J.I."/>
            <person name="Lajus A."/>
            <person name="Davies J.K."/>
            <person name="Medigue C."/>
            <person name="Adler B."/>
        </authorList>
    </citation>
    <scope>NUCLEOTIDE SEQUENCE [LARGE SCALE GENOMIC DNA]</scope>
    <source>
        <strain evidence="5">Patoc 1 / ATCC 23582 / Paris</strain>
    </source>
</reference>
<evidence type="ECO:0000313" key="5">
    <source>
        <dbReference type="Proteomes" id="UP000001847"/>
    </source>
</evidence>
<feature type="repeat" description="ANK" evidence="3">
    <location>
        <begin position="244"/>
        <end position="278"/>
    </location>
</feature>
<dbReference type="AlphaFoldDB" id="B0SNC3"/>
<keyword evidence="2 3" id="KW-0040">ANK repeat</keyword>
<dbReference type="SUPFAM" id="SSF48403">
    <property type="entry name" value="Ankyrin repeat"/>
    <property type="match status" value="1"/>
</dbReference>
<dbReference type="Gene3D" id="1.25.40.20">
    <property type="entry name" value="Ankyrin repeat-containing domain"/>
    <property type="match status" value="1"/>
</dbReference>
<sequence length="310" mass="35481">MKVPTMKPFLIFKKIQLPVFLILLCIHPKLLFSQSKDMVKLEWYHYILLSPVLIIDGIKRGYAETKKNIQEYQTHQSLPELHKAVIQSDYEKTKSLVESGVHLETIDTKGATALFYAIELNRINIARFLITKNANVNVSNFQGRPAALSAIKNNQFDLIKMMLDHGLNLQNPKTGDTLLTIACAFKPTNFKLVQLLIERGVAINAKDKNHYSALMHLTTREEPNLDIIRYTIKKGADVNAKDQLGRSILRLLVEARTQNLILVQILLENGADLYVKDNEGKTIFDFINAYYDSPETDDLVLLLKRYKKKR</sequence>
<evidence type="ECO:0000256" key="1">
    <source>
        <dbReference type="ARBA" id="ARBA00022737"/>
    </source>
</evidence>